<name>A0A0A0RQS0_9CAUD</name>
<evidence type="ECO:0000313" key="2">
    <source>
        <dbReference type="Proteomes" id="UP000030200"/>
    </source>
</evidence>
<proteinExistence type="predicted"/>
<accession>A0A0A0RQS0</accession>
<dbReference type="KEGG" id="vg:26796983"/>
<reference evidence="1 2" key="1">
    <citation type="submission" date="2014-09" db="EMBL/GenBank/DDBJ databases">
        <authorList>
            <person name="Gicewicz E.A."/>
            <person name="Hiryak K.M."/>
            <person name="Horoschock A.N."/>
            <person name="Kneeream E.R."/>
            <person name="Luchetta J."/>
            <person name="Mikolon A.R."/>
            <person name="Smith S.N."/>
            <person name="Svintozelskiy S."/>
            <person name="Yucha M.L."/>
            <person name="Manna D.P."/>
            <person name="Pidcock K.A."/>
            <person name="Laing C.E."/>
            <person name="Schaff J.E."/>
            <person name="Dashiell C.L."/>
            <person name="Macialek J.A."/>
            <person name="Anders K.R."/>
            <person name="Braun M.A."/>
            <person name="Delesalle V.A."/>
            <person name="Hughes L.E."/>
            <person name="Ware V.C."/>
            <person name="Bradley K.W."/>
            <person name="Barker L.P."/>
            <person name="Asai D.J."/>
            <person name="Bowman C.A."/>
            <person name="Russell D.A."/>
            <person name="Pope W.H."/>
            <person name="Jacobs-Sera D."/>
            <person name="Hendrix R.W."/>
            <person name="Hatfull G.F."/>
        </authorList>
    </citation>
    <scope>NUCLEOTIDE SEQUENCE [LARGE SCALE GENOMIC DNA]</scope>
</reference>
<evidence type="ECO:0000313" key="1">
    <source>
        <dbReference type="EMBL" id="AIW02707.1"/>
    </source>
</evidence>
<dbReference type="GeneID" id="26796983"/>
<gene>
    <name evidence="1" type="primary">254</name>
    <name evidence="1" type="ORF">PBI_JAY2JAY_254</name>
</gene>
<sequence length="92" mass="10861">MLERWAWWILTRQMEKHRKAKRHHCADHIRAALATRSQKQCALCCILENTDWLAWATRFDPTSDMDKDSELYAGIVENESRFGDVVRRTGLD</sequence>
<dbReference type="EMBL" id="KM652554">
    <property type="protein sequence ID" value="AIW02707.1"/>
    <property type="molecule type" value="Genomic_DNA"/>
</dbReference>
<dbReference type="Proteomes" id="UP000030200">
    <property type="component" value="Segment"/>
</dbReference>
<keyword evidence="2" id="KW-1185">Reference proteome</keyword>
<protein>
    <submittedName>
        <fullName evidence="1">Uncharacterized protein</fullName>
    </submittedName>
</protein>
<dbReference type="RefSeq" id="YP_009225934.1">
    <property type="nucleotide sequence ID" value="NC_029098.1"/>
</dbReference>
<dbReference type="OrthoDB" id="23176at10239"/>
<organism evidence="1 2">
    <name type="scientific">Streptomyces phage Jay2Jay</name>
    <dbReference type="NCBI Taxonomy" id="1556290"/>
    <lineage>
        <taxon>Viruses</taxon>
        <taxon>Duplodnaviria</taxon>
        <taxon>Heunggongvirae</taxon>
        <taxon>Uroviricota</taxon>
        <taxon>Caudoviricetes</taxon>
        <taxon>Stanwilliamsviridae</taxon>
        <taxon>Boydwoodruffvirinae</taxon>
        <taxon>Samistivirus</taxon>
        <taxon>Samistivirus jay2jay</taxon>
    </lineage>
</organism>